<evidence type="ECO:0000256" key="7">
    <source>
        <dbReference type="ARBA" id="ARBA00023284"/>
    </source>
</evidence>
<evidence type="ECO:0000256" key="8">
    <source>
        <dbReference type="PIRSR" id="PIRSR000350-2"/>
    </source>
</evidence>
<dbReference type="EMBL" id="FQVD01000026">
    <property type="protein sequence ID" value="SHF58821.1"/>
    <property type="molecule type" value="Genomic_DNA"/>
</dbReference>
<dbReference type="RefSeq" id="WP_073350102.1">
    <property type="nucleotide sequence ID" value="NZ_FQVD01000026.1"/>
</dbReference>
<evidence type="ECO:0000256" key="6">
    <source>
        <dbReference type="ARBA" id="ARBA00023157"/>
    </source>
</evidence>
<keyword evidence="5 11" id="KW-0560">Oxidoreductase</keyword>
<feature type="disulfide bond" description="Redox-active" evidence="10">
    <location>
        <begin position="43"/>
        <end position="48"/>
    </location>
</feature>
<dbReference type="InterPro" id="IPR036188">
    <property type="entry name" value="FAD/NAD-bd_sf"/>
</dbReference>
<evidence type="ECO:0000259" key="12">
    <source>
        <dbReference type="Pfam" id="PF02852"/>
    </source>
</evidence>
<evidence type="ECO:0000256" key="10">
    <source>
        <dbReference type="PIRSR" id="PIRSR000350-4"/>
    </source>
</evidence>
<feature type="binding site" evidence="9">
    <location>
        <position position="52"/>
    </location>
    <ligand>
        <name>FAD</name>
        <dbReference type="ChEBI" id="CHEBI:57692"/>
    </ligand>
</feature>
<keyword evidence="14" id="KW-0670">Pyruvate</keyword>
<dbReference type="Gene3D" id="3.50.50.60">
    <property type="entry name" value="FAD/NAD(P)-binding domain"/>
    <property type="match status" value="2"/>
</dbReference>
<comment type="cofactor">
    <cofactor evidence="9">
        <name>FAD</name>
        <dbReference type="ChEBI" id="CHEBI:57692"/>
    </cofactor>
    <text evidence="9">Binds 1 FAD per subunit.</text>
</comment>
<dbReference type="AlphaFoldDB" id="A0A1M5CVT9"/>
<accession>A0A1M5CVT9</accession>
<feature type="domain" description="Pyridine nucleotide-disulphide oxidoreductase dimerisation" evidence="12">
    <location>
        <begin position="347"/>
        <end position="453"/>
    </location>
</feature>
<dbReference type="PROSITE" id="PS00076">
    <property type="entry name" value="PYRIDINE_REDOX_1"/>
    <property type="match status" value="1"/>
</dbReference>
<feature type="binding site" evidence="9">
    <location>
        <position position="310"/>
    </location>
    <ligand>
        <name>FAD</name>
        <dbReference type="ChEBI" id="CHEBI:57692"/>
    </ligand>
</feature>
<feature type="active site" description="Proton acceptor" evidence="8">
    <location>
        <position position="444"/>
    </location>
</feature>
<dbReference type="PRINTS" id="PR00411">
    <property type="entry name" value="PNDRDTASEI"/>
</dbReference>
<dbReference type="Proteomes" id="UP000184436">
    <property type="component" value="Unassembled WGS sequence"/>
</dbReference>
<evidence type="ECO:0000259" key="13">
    <source>
        <dbReference type="Pfam" id="PF07992"/>
    </source>
</evidence>
<dbReference type="InterPro" id="IPR004099">
    <property type="entry name" value="Pyr_nucl-diS_OxRdtase_dimer"/>
</dbReference>
<keyword evidence="2 11" id="KW-0285">Flavoprotein</keyword>
<dbReference type="GO" id="GO:0016668">
    <property type="term" value="F:oxidoreductase activity, acting on a sulfur group of donors, NAD(P) as acceptor"/>
    <property type="evidence" value="ECO:0007669"/>
    <property type="project" value="InterPro"/>
</dbReference>
<dbReference type="STRING" id="871325.SAMN05444349_1261"/>
<dbReference type="SUPFAM" id="SSF55424">
    <property type="entry name" value="FAD/NAD-linked reductases, dimerisation (C-terminal) domain"/>
    <property type="match status" value="1"/>
</dbReference>
<feature type="domain" description="FAD/NAD(P)-binding" evidence="13">
    <location>
        <begin position="4"/>
        <end position="319"/>
    </location>
</feature>
<dbReference type="InterPro" id="IPR012999">
    <property type="entry name" value="Pyr_OxRdtase_I_AS"/>
</dbReference>
<dbReference type="PANTHER" id="PTHR43014:SF4">
    <property type="entry name" value="PYRIDINE NUCLEOTIDE-DISULFIDE OXIDOREDUCTASE RCLA-RELATED"/>
    <property type="match status" value="1"/>
</dbReference>
<evidence type="ECO:0000256" key="1">
    <source>
        <dbReference type="ARBA" id="ARBA00007532"/>
    </source>
</evidence>
<comment type="similarity">
    <text evidence="1 11">Belongs to the class-I pyridine nucleotide-disulfide oxidoreductase family.</text>
</comment>
<dbReference type="Pfam" id="PF07992">
    <property type="entry name" value="Pyr_redox_2"/>
    <property type="match status" value="1"/>
</dbReference>
<keyword evidence="7 11" id="KW-0676">Redox-active center</keyword>
<dbReference type="Gene3D" id="3.30.390.30">
    <property type="match status" value="1"/>
</dbReference>
<evidence type="ECO:0000256" key="4">
    <source>
        <dbReference type="ARBA" id="ARBA00022857"/>
    </source>
</evidence>
<evidence type="ECO:0000256" key="9">
    <source>
        <dbReference type="PIRSR" id="PIRSR000350-3"/>
    </source>
</evidence>
<evidence type="ECO:0000313" key="15">
    <source>
        <dbReference type="Proteomes" id="UP000184436"/>
    </source>
</evidence>
<dbReference type="SUPFAM" id="SSF51905">
    <property type="entry name" value="FAD/NAD(P)-binding domain"/>
    <property type="match status" value="1"/>
</dbReference>
<evidence type="ECO:0000256" key="5">
    <source>
        <dbReference type="ARBA" id="ARBA00023002"/>
    </source>
</evidence>
<dbReference type="PRINTS" id="PR00368">
    <property type="entry name" value="FADPNR"/>
</dbReference>
<dbReference type="PANTHER" id="PTHR43014">
    <property type="entry name" value="MERCURIC REDUCTASE"/>
    <property type="match status" value="1"/>
</dbReference>
<dbReference type="InterPro" id="IPR016156">
    <property type="entry name" value="FAD/NAD-linked_Rdtase_dimer_sf"/>
</dbReference>
<name>A0A1M5CVT9_9BACE</name>
<keyword evidence="9" id="KW-0547">Nucleotide-binding</keyword>
<protein>
    <submittedName>
        <fullName evidence="14">Pyruvate/2-oxoglutarate dehydrogenase complex, dihydrolipoamide dehydrogenase (E3) component</fullName>
    </submittedName>
</protein>
<reference evidence="14 15" key="1">
    <citation type="submission" date="2016-11" db="EMBL/GenBank/DDBJ databases">
        <authorList>
            <person name="Jaros S."/>
            <person name="Januszkiewicz K."/>
            <person name="Wedrychowicz H."/>
        </authorList>
    </citation>
    <scope>NUCLEOTIDE SEQUENCE [LARGE SCALE GENOMIC DNA]</scope>
    <source>
        <strain evidence="14 15">DSM 26883</strain>
    </source>
</reference>
<proteinExistence type="inferred from homology"/>
<keyword evidence="9" id="KW-0520">NAD</keyword>
<keyword evidence="15" id="KW-1185">Reference proteome</keyword>
<dbReference type="InterPro" id="IPR023753">
    <property type="entry name" value="FAD/NAD-binding_dom"/>
</dbReference>
<keyword evidence="6" id="KW-1015">Disulfide bond</keyword>
<gene>
    <name evidence="14" type="ORF">SAMN05444349_1261</name>
</gene>
<feature type="binding site" evidence="9">
    <location>
        <position position="269"/>
    </location>
    <ligand>
        <name>NAD(+)</name>
        <dbReference type="ChEBI" id="CHEBI:57540"/>
    </ligand>
</feature>
<dbReference type="GO" id="GO:0050660">
    <property type="term" value="F:flavin adenine dinucleotide binding"/>
    <property type="evidence" value="ECO:0007669"/>
    <property type="project" value="TreeGrafter"/>
</dbReference>
<dbReference type="FunFam" id="3.30.390.30:FF:000001">
    <property type="entry name" value="Dihydrolipoyl dehydrogenase"/>
    <property type="match status" value="1"/>
</dbReference>
<dbReference type="Pfam" id="PF02852">
    <property type="entry name" value="Pyr_redox_dim"/>
    <property type="match status" value="1"/>
</dbReference>
<evidence type="ECO:0000256" key="11">
    <source>
        <dbReference type="RuleBase" id="RU003691"/>
    </source>
</evidence>
<keyword evidence="4" id="KW-0521">NADP</keyword>
<keyword evidence="3 9" id="KW-0274">FAD</keyword>
<dbReference type="GO" id="GO:0003955">
    <property type="term" value="F:NAD(P)H dehydrogenase (quinone) activity"/>
    <property type="evidence" value="ECO:0007669"/>
    <property type="project" value="TreeGrafter"/>
</dbReference>
<feature type="binding site" evidence="9">
    <location>
        <begin position="177"/>
        <end position="184"/>
    </location>
    <ligand>
        <name>NAD(+)</name>
        <dbReference type="ChEBI" id="CHEBI:57540"/>
    </ligand>
</feature>
<dbReference type="OrthoDB" id="9800167at2"/>
<organism evidence="14 15">
    <name type="scientific">Bacteroides faecichinchillae</name>
    <dbReference type="NCBI Taxonomy" id="871325"/>
    <lineage>
        <taxon>Bacteria</taxon>
        <taxon>Pseudomonadati</taxon>
        <taxon>Bacteroidota</taxon>
        <taxon>Bacteroidia</taxon>
        <taxon>Bacteroidales</taxon>
        <taxon>Bacteroidaceae</taxon>
        <taxon>Bacteroides</taxon>
    </lineage>
</organism>
<feature type="binding site" evidence="9">
    <location>
        <position position="200"/>
    </location>
    <ligand>
        <name>NAD(+)</name>
        <dbReference type="ChEBI" id="CHEBI:57540"/>
    </ligand>
</feature>
<evidence type="ECO:0000313" key="14">
    <source>
        <dbReference type="EMBL" id="SHF58821.1"/>
    </source>
</evidence>
<dbReference type="PIRSF" id="PIRSF000350">
    <property type="entry name" value="Mercury_reductase_MerA"/>
    <property type="match status" value="1"/>
</dbReference>
<feature type="binding site" evidence="9">
    <location>
        <position position="111"/>
    </location>
    <ligand>
        <name>FAD</name>
        <dbReference type="ChEBI" id="CHEBI:57692"/>
    </ligand>
</feature>
<dbReference type="InterPro" id="IPR001100">
    <property type="entry name" value="Pyr_nuc-diS_OxRdtase"/>
</dbReference>
<evidence type="ECO:0000256" key="2">
    <source>
        <dbReference type="ARBA" id="ARBA00022630"/>
    </source>
</evidence>
<evidence type="ECO:0000256" key="3">
    <source>
        <dbReference type="ARBA" id="ARBA00022827"/>
    </source>
</evidence>
<sequence>MKDFDVIIIGFGKGGKTLAAEFAKRGKKVAVVERSEKMYGGTCINIGCIPTKTLVHQAKIASGMKGLTFEEKSEFYRQAISIKEEVTSLLRNKNFHNLADHPNVTVYTGMGSFVSPNEISVRTATEEFILKAEQIIINTGAEAVIPPIEGITDNPFVYTSTSIMELTTLPRHLVIVGGGYIGLEFSSMFASFGSQVTVLEGYSELILREDRDIAASVQETLEKKGVAFRLNAKVQSVKYVDQKAIVTFGDSLTNEVFELEADAVLLATGRRPNTEGLNLKVAGVDVDARGAIIVDEYLKTTNPDIRAVGDVKGGLQFTYISLDDYRIVREDLFGKKEKKMTDRNPVSYSVFIDPPLSRIGINEEEARKQNLDVVIKKLPVMAIPRAKTLGETDGLLKAVIDKESGMILGVTLFAPDSSEVINEVAIAMKTGQDYTFLRDFIFTHPSMSEALNDLFT</sequence>